<organism evidence="1 2">
    <name type="scientific">Sphingomonas psychrotolerans</name>
    <dbReference type="NCBI Taxonomy" id="1327635"/>
    <lineage>
        <taxon>Bacteria</taxon>
        <taxon>Pseudomonadati</taxon>
        <taxon>Pseudomonadota</taxon>
        <taxon>Alphaproteobacteria</taxon>
        <taxon>Sphingomonadales</taxon>
        <taxon>Sphingomonadaceae</taxon>
        <taxon>Sphingomonas</taxon>
    </lineage>
</organism>
<dbReference type="KEGG" id="sphc:CVN68_01460"/>
<sequence length="107" mass="12124">MHQDIAVAFVALSSRAKIAVLARTIHMETIHVRGAHLDHPDDPMRLYQSSEFIHRLSGFIMRLTRDPDLGERDMTHAAASLVEGIEPRGQYYLDRLSEWIAEAEAIS</sequence>
<dbReference type="RefSeq" id="WP_100280629.1">
    <property type="nucleotide sequence ID" value="NZ_CP024923.1"/>
</dbReference>
<reference evidence="1 2" key="1">
    <citation type="submission" date="2017-11" db="EMBL/GenBank/DDBJ databases">
        <title>Complete genome sequence of Sphingomonas sp. Strain Cra20, a psychrotolerant potential plant growth promoting rhizobacteria.</title>
        <authorList>
            <person name="Luo Y."/>
        </authorList>
    </citation>
    <scope>NUCLEOTIDE SEQUENCE [LARGE SCALE GENOMIC DNA]</scope>
    <source>
        <strain evidence="1 2">Cra20</strain>
    </source>
</reference>
<protein>
    <submittedName>
        <fullName evidence="1">Uncharacterized protein</fullName>
    </submittedName>
</protein>
<gene>
    <name evidence="1" type="ORF">CVN68_01460</name>
</gene>
<keyword evidence="2" id="KW-1185">Reference proteome</keyword>
<dbReference type="Proteomes" id="UP000229081">
    <property type="component" value="Chromosome"/>
</dbReference>
<accession>A0A2K8MAA4</accession>
<dbReference type="AlphaFoldDB" id="A0A2K8MAA4"/>
<dbReference type="OrthoDB" id="8480834at2"/>
<proteinExistence type="predicted"/>
<evidence type="ECO:0000313" key="2">
    <source>
        <dbReference type="Proteomes" id="UP000229081"/>
    </source>
</evidence>
<evidence type="ECO:0000313" key="1">
    <source>
        <dbReference type="EMBL" id="ATY30818.1"/>
    </source>
</evidence>
<name>A0A2K8MAA4_9SPHN</name>
<dbReference type="EMBL" id="CP024923">
    <property type="protein sequence ID" value="ATY30818.1"/>
    <property type="molecule type" value="Genomic_DNA"/>
</dbReference>